<comment type="pathway">
    <text evidence="1 8">Cofactor biosynthesis; (R)-pantothenate biosynthesis; (R)-pantothenate from (R)-pantoate and beta-alanine: step 1/1.</text>
</comment>
<feature type="binding site" evidence="8">
    <location>
        <position position="176"/>
    </location>
    <ligand>
        <name>ATP</name>
        <dbReference type="ChEBI" id="CHEBI:30616"/>
    </ligand>
</feature>
<dbReference type="NCBIfam" id="TIGR00018">
    <property type="entry name" value="panC"/>
    <property type="match status" value="1"/>
</dbReference>
<evidence type="ECO:0000256" key="3">
    <source>
        <dbReference type="ARBA" id="ARBA00022598"/>
    </source>
</evidence>
<dbReference type="PANTHER" id="PTHR21299">
    <property type="entry name" value="CYTIDYLATE KINASE/PANTOATE-BETA-ALANINE LIGASE"/>
    <property type="match status" value="1"/>
</dbReference>
<keyword evidence="5 8" id="KW-0547">Nucleotide-binding</keyword>
<dbReference type="KEGG" id="dpi:BN4_11428"/>
<keyword evidence="3 8" id="KW-0436">Ligase</keyword>
<dbReference type="RefSeq" id="WP_015414709.1">
    <property type="nucleotide sequence ID" value="NC_020409.1"/>
</dbReference>
<dbReference type="PATRIC" id="fig|879567.3.peg.1489"/>
<dbReference type="eggNOG" id="COG0414">
    <property type="taxonomic scope" value="Bacteria"/>
</dbReference>
<dbReference type="PANTHER" id="PTHR21299:SF1">
    <property type="entry name" value="PANTOATE--BETA-ALANINE LIGASE"/>
    <property type="match status" value="1"/>
</dbReference>
<dbReference type="EMBL" id="FO203427">
    <property type="protein sequence ID" value="CCH48663.1"/>
    <property type="molecule type" value="Genomic_DNA"/>
</dbReference>
<comment type="subcellular location">
    <subcellularLocation>
        <location evidence="8">Cytoplasm</location>
    </subcellularLocation>
</comment>
<comment type="miscellaneous">
    <text evidence="8">The reaction proceeds by a bi uni uni bi ping pong mechanism.</text>
</comment>
<evidence type="ECO:0000256" key="7">
    <source>
        <dbReference type="ARBA" id="ARBA00048258"/>
    </source>
</evidence>
<name>M1WVP9_PSEP2</name>
<dbReference type="Proteomes" id="UP000011724">
    <property type="component" value="Chromosome"/>
</dbReference>
<dbReference type="GO" id="GO:0004592">
    <property type="term" value="F:pantoate-beta-alanine ligase activity"/>
    <property type="evidence" value="ECO:0007669"/>
    <property type="project" value="UniProtKB-UniRule"/>
</dbReference>
<dbReference type="InterPro" id="IPR014729">
    <property type="entry name" value="Rossmann-like_a/b/a_fold"/>
</dbReference>
<comment type="function">
    <text evidence="8">Catalyzes the condensation of pantoate with beta-alanine in an ATP-dependent reaction via a pantoyl-adenylate intermediate.</text>
</comment>
<reference evidence="10" key="2">
    <citation type="journal article" date="2013" name="Stand. Genomic Sci.">
        <title>Complete genome sequence of Desulfocapsa sulfexigens, a marine deltaproteobacterium specialized in disproportionating inorganic sulfur compounds.</title>
        <authorList>
            <person name="Finster K.W."/>
            <person name="Kjeldsen K.U."/>
            <person name="Kube M."/>
            <person name="Reinhardt R."/>
            <person name="Mussmann M."/>
            <person name="Amann R."/>
            <person name="Schreiber L."/>
        </authorList>
    </citation>
    <scope>NUCLEOTIDE SEQUENCE [LARGE SCALE GENOMIC DNA]</scope>
    <source>
        <strain evidence="10">DSM 10523 / SB164P1</strain>
    </source>
</reference>
<organism evidence="9 10">
    <name type="scientific">Pseudodesulfovibrio piezophilus (strain DSM 21447 / JCM 15486 / C1TLV30)</name>
    <name type="common">Desulfovibrio piezophilus</name>
    <dbReference type="NCBI Taxonomy" id="1322246"/>
    <lineage>
        <taxon>Bacteria</taxon>
        <taxon>Pseudomonadati</taxon>
        <taxon>Thermodesulfobacteriota</taxon>
        <taxon>Desulfovibrionia</taxon>
        <taxon>Desulfovibrionales</taxon>
        <taxon>Desulfovibrionaceae</taxon>
    </lineage>
</organism>
<dbReference type="CDD" id="cd00560">
    <property type="entry name" value="PanC"/>
    <property type="match status" value="1"/>
</dbReference>
<dbReference type="GO" id="GO:0005829">
    <property type="term" value="C:cytosol"/>
    <property type="evidence" value="ECO:0007669"/>
    <property type="project" value="TreeGrafter"/>
</dbReference>
<dbReference type="InterPro" id="IPR042176">
    <property type="entry name" value="Pantoate_ligase_C"/>
</dbReference>
<evidence type="ECO:0000256" key="1">
    <source>
        <dbReference type="ARBA" id="ARBA00004990"/>
    </source>
</evidence>
<comment type="similarity">
    <text evidence="2 8">Belongs to the pantothenate synthetase family.</text>
</comment>
<evidence type="ECO:0000256" key="6">
    <source>
        <dbReference type="ARBA" id="ARBA00022840"/>
    </source>
</evidence>
<comment type="subunit">
    <text evidence="8">Homodimer.</text>
</comment>
<proteinExistence type="inferred from homology"/>
<dbReference type="Gene3D" id="3.30.1300.10">
    <property type="entry name" value="Pantoate-beta-alanine ligase, C-terminal domain"/>
    <property type="match status" value="1"/>
</dbReference>
<dbReference type="AlphaFoldDB" id="M1WVP9"/>
<evidence type="ECO:0000313" key="9">
    <source>
        <dbReference type="EMBL" id="CCH48663.1"/>
    </source>
</evidence>
<dbReference type="UniPathway" id="UPA00028">
    <property type="reaction ID" value="UER00005"/>
</dbReference>
<feature type="active site" description="Proton donor" evidence="8">
    <location>
        <position position="37"/>
    </location>
</feature>
<dbReference type="Gene3D" id="3.40.50.620">
    <property type="entry name" value="HUPs"/>
    <property type="match status" value="1"/>
</dbReference>
<dbReference type="InterPro" id="IPR003721">
    <property type="entry name" value="Pantoate_ligase"/>
</dbReference>
<dbReference type="EC" id="6.3.2.1" evidence="8"/>
<accession>M1WVP9</accession>
<keyword evidence="8" id="KW-0963">Cytoplasm</keyword>
<dbReference type="HAMAP" id="MF_00158">
    <property type="entry name" value="PanC"/>
    <property type="match status" value="1"/>
</dbReference>
<keyword evidence="10" id="KW-1185">Reference proteome</keyword>
<dbReference type="GO" id="GO:0015940">
    <property type="term" value="P:pantothenate biosynthetic process"/>
    <property type="evidence" value="ECO:0007669"/>
    <property type="project" value="UniProtKB-UniRule"/>
</dbReference>
<sequence length="282" mass="31387">MKIIKNLNSLQEQCFAWRNQGLKVGLVPTMGFFHDGHQALMRQARGLCDKLVVSLFLNPTQFGENEDLDKYPHDFDGDCSKAEAQGVDVLFAPAPQSMYHENHATWIDVPALGSNLCGASRQGHFRGVCTVVTKLFMLTQPEIAVFGQKDWQQLAIIRRMVRDLNIPVEIIGHEIVREPDGLAMSSRNAYLTKDERDVAPAIRQGLLKVISKVRDGERNAALIKHFLQEEYAATLPTGKVDYIEAVDPADIEPVETISSSTLVAVAIRLGKARLIDNILIEV</sequence>
<dbReference type="OrthoDB" id="9773087at2"/>
<dbReference type="BioCyc" id="DPIE1322246:BN4_RS07170-MONOMER"/>
<feature type="binding site" evidence="8">
    <location>
        <begin position="184"/>
        <end position="187"/>
    </location>
    <ligand>
        <name>ATP</name>
        <dbReference type="ChEBI" id="CHEBI:30616"/>
    </ligand>
</feature>
<feature type="binding site" evidence="8">
    <location>
        <begin position="147"/>
        <end position="150"/>
    </location>
    <ligand>
        <name>ATP</name>
        <dbReference type="ChEBI" id="CHEBI:30616"/>
    </ligand>
</feature>
<reference evidence="9 10" key="1">
    <citation type="journal article" date="2013" name="PLoS ONE">
        <title>The first genomic and proteomic characterization of a deep-sea sulfate reducer: insights into the piezophilic lifestyle of Desulfovibrio piezophilus.</title>
        <authorList>
            <person name="Pradel N."/>
            <person name="Ji B."/>
            <person name="Gimenez G."/>
            <person name="Talla E."/>
            <person name="Lenoble P."/>
            <person name="Garel M."/>
            <person name="Tamburini C."/>
            <person name="Fourquet P."/>
            <person name="Lebrun R."/>
            <person name="Bertin P."/>
            <person name="Denis Y."/>
            <person name="Pophillat M."/>
            <person name="Barbe V."/>
            <person name="Ollivier B."/>
            <person name="Dolla A."/>
        </authorList>
    </citation>
    <scope>NUCLEOTIDE SEQUENCE [LARGE SCALE GENOMIC DNA]</scope>
    <source>
        <strain evidence="10">DSM 10523 / SB164P1</strain>
    </source>
</reference>
<dbReference type="SUPFAM" id="SSF52374">
    <property type="entry name" value="Nucleotidylyl transferase"/>
    <property type="match status" value="1"/>
</dbReference>
<feature type="binding site" evidence="8">
    <location>
        <position position="61"/>
    </location>
    <ligand>
        <name>beta-alanine</name>
        <dbReference type="ChEBI" id="CHEBI:57966"/>
    </ligand>
</feature>
<feature type="binding site" evidence="8">
    <location>
        <begin position="30"/>
        <end position="37"/>
    </location>
    <ligand>
        <name>ATP</name>
        <dbReference type="ChEBI" id="CHEBI:30616"/>
    </ligand>
</feature>
<evidence type="ECO:0000256" key="4">
    <source>
        <dbReference type="ARBA" id="ARBA00022655"/>
    </source>
</evidence>
<gene>
    <name evidence="8 9" type="primary">panC</name>
    <name evidence="9" type="ordered locus">BN4_11428</name>
</gene>
<comment type="catalytic activity">
    <reaction evidence="7 8">
        <text>(R)-pantoate + beta-alanine + ATP = (R)-pantothenate + AMP + diphosphate + H(+)</text>
        <dbReference type="Rhea" id="RHEA:10912"/>
        <dbReference type="ChEBI" id="CHEBI:15378"/>
        <dbReference type="ChEBI" id="CHEBI:15980"/>
        <dbReference type="ChEBI" id="CHEBI:29032"/>
        <dbReference type="ChEBI" id="CHEBI:30616"/>
        <dbReference type="ChEBI" id="CHEBI:33019"/>
        <dbReference type="ChEBI" id="CHEBI:57966"/>
        <dbReference type="ChEBI" id="CHEBI:456215"/>
        <dbReference type="EC" id="6.3.2.1"/>
    </reaction>
</comment>
<evidence type="ECO:0000313" key="10">
    <source>
        <dbReference type="Proteomes" id="UP000011724"/>
    </source>
</evidence>
<evidence type="ECO:0000256" key="5">
    <source>
        <dbReference type="ARBA" id="ARBA00022741"/>
    </source>
</evidence>
<feature type="binding site" evidence="8">
    <location>
        <position position="61"/>
    </location>
    <ligand>
        <name>(R)-pantoate</name>
        <dbReference type="ChEBI" id="CHEBI:15980"/>
    </ligand>
</feature>
<protein>
    <recommendedName>
        <fullName evidence="8">Pantothenate synthetase</fullName>
        <shortName evidence="8">PS</shortName>
        <ecNumber evidence="8">6.3.2.1</ecNumber>
    </recommendedName>
    <alternativeName>
        <fullName evidence="8">Pantoate--beta-alanine ligase</fullName>
    </alternativeName>
    <alternativeName>
        <fullName evidence="8">Pantoate-activating enzyme</fullName>
    </alternativeName>
</protein>
<keyword evidence="4 8" id="KW-0566">Pantothenate biosynthesis</keyword>
<keyword evidence="6 8" id="KW-0067">ATP-binding</keyword>
<dbReference type="STRING" id="1322246.BN4_11428"/>
<evidence type="ECO:0000256" key="2">
    <source>
        <dbReference type="ARBA" id="ARBA00009256"/>
    </source>
</evidence>
<evidence type="ECO:0000256" key="8">
    <source>
        <dbReference type="HAMAP-Rule" id="MF_00158"/>
    </source>
</evidence>
<feature type="binding site" evidence="8">
    <location>
        <position position="153"/>
    </location>
    <ligand>
        <name>(R)-pantoate</name>
        <dbReference type="ChEBI" id="CHEBI:15980"/>
    </ligand>
</feature>
<dbReference type="Pfam" id="PF02569">
    <property type="entry name" value="Pantoate_ligase"/>
    <property type="match status" value="1"/>
</dbReference>
<dbReference type="GO" id="GO:0005524">
    <property type="term" value="F:ATP binding"/>
    <property type="evidence" value="ECO:0007669"/>
    <property type="project" value="UniProtKB-KW"/>
</dbReference>
<dbReference type="HOGENOM" id="CLU_047148_0_0_7"/>